<dbReference type="EMBL" id="JARQAG010000001">
    <property type="protein sequence ID" value="MDT2730705.1"/>
    <property type="molecule type" value="Genomic_DNA"/>
</dbReference>
<feature type="transmembrane region" description="Helical" evidence="6">
    <location>
        <begin position="365"/>
        <end position="395"/>
    </location>
</feature>
<dbReference type="Pfam" id="PF01943">
    <property type="entry name" value="Polysacc_synt"/>
    <property type="match status" value="1"/>
</dbReference>
<proteinExistence type="predicted"/>
<feature type="transmembrane region" description="Helical" evidence="6">
    <location>
        <begin position="176"/>
        <end position="195"/>
    </location>
</feature>
<evidence type="ECO:0000313" key="8">
    <source>
        <dbReference type="Proteomes" id="UP001180515"/>
    </source>
</evidence>
<dbReference type="RefSeq" id="WP_003106241.1">
    <property type="nucleotide sequence ID" value="NZ_BAWT01000001.1"/>
</dbReference>
<name>A0AAE4HWF3_9STRE</name>
<feature type="transmembrane region" description="Helical" evidence="6">
    <location>
        <begin position="341"/>
        <end position="359"/>
    </location>
</feature>
<feature type="transmembrane region" description="Helical" evidence="6">
    <location>
        <begin position="134"/>
        <end position="155"/>
    </location>
</feature>
<evidence type="ECO:0000256" key="1">
    <source>
        <dbReference type="ARBA" id="ARBA00004651"/>
    </source>
</evidence>
<dbReference type="AlphaFoldDB" id="A0AAE4HWF3"/>
<comment type="subcellular location">
    <subcellularLocation>
        <location evidence="1">Cell membrane</location>
        <topology evidence="1">Multi-pass membrane protein</topology>
    </subcellularLocation>
</comment>
<sequence length="545" mass="61023">METNNNEITQKELMLRGTAWSTASNFISRLLGVIYVIPWFIWMGKYATQANALFNMGYNVYAYFLLISTTGLNVAIAKQIAKYNSLGQTEHSYQLIRSTMKLMLGLGLFFSFVMYITSPIFASMSGSDQQLIPVMHSLSLAVLIFPIMSIIRGIFQGHNNIKPYALSQIAEQIVRVIWMLIATYMVMKLGSGNYVEAVIHSTFAAFIGMIASMLVLVFYLNKEGLLKKIFAKPVMDIKIDAKGLLWETIKESIPFIVTGSAIQAFQLIDQWTFINSMLLFTKLPKAQLMELFGYFNANPAKITMILIAVAASIGGVGIALLTENYVKKDMHAAAKLIINNITMLFMFLLPALTGAIILAKPLYVVFYGVTVPTAISLFRVVLLQVILLALYSLLAPMLQALFENKRAMLYFAYGVIVKLVLQIPSIYLFHAYGPLLATTFGLLLPIVLMIRRLHQVTKFNRNLLFRQILLLAILTAVMGIVVVLGNWILGYFLSTDGRIASLLYLLIIGGLGFSIYGYLTLVTHQLDKLIGDRRAENLRRKFKIA</sequence>
<dbReference type="CDD" id="cd13124">
    <property type="entry name" value="MATE_SpoVB_like"/>
    <property type="match status" value="1"/>
</dbReference>
<evidence type="ECO:0000256" key="2">
    <source>
        <dbReference type="ARBA" id="ARBA00022475"/>
    </source>
</evidence>
<dbReference type="InterPro" id="IPR002797">
    <property type="entry name" value="Polysacc_synth"/>
</dbReference>
<feature type="transmembrane region" description="Helical" evidence="6">
    <location>
        <begin position="61"/>
        <end position="81"/>
    </location>
</feature>
<dbReference type="InterPro" id="IPR024923">
    <property type="entry name" value="PG_synth_SpoVB"/>
</dbReference>
<evidence type="ECO:0000256" key="6">
    <source>
        <dbReference type="SAM" id="Phobius"/>
    </source>
</evidence>
<dbReference type="PANTHER" id="PTHR30250">
    <property type="entry name" value="PST FAMILY PREDICTED COLANIC ACID TRANSPORTER"/>
    <property type="match status" value="1"/>
</dbReference>
<reference evidence="7" key="1">
    <citation type="submission" date="2023-03" db="EMBL/GenBank/DDBJ databases">
        <authorList>
            <person name="Shen W."/>
            <person name="Cai J."/>
        </authorList>
    </citation>
    <scope>NUCLEOTIDE SEQUENCE</scope>
    <source>
        <strain evidence="7">P82-2</strain>
    </source>
</reference>
<feature type="transmembrane region" description="Helical" evidence="6">
    <location>
        <begin position="255"/>
        <end position="280"/>
    </location>
</feature>
<dbReference type="InterPro" id="IPR050833">
    <property type="entry name" value="Poly_Biosynth_Transport"/>
</dbReference>
<gene>
    <name evidence="7" type="ORF">P7G31_00365</name>
</gene>
<feature type="transmembrane region" description="Helical" evidence="6">
    <location>
        <begin position="429"/>
        <end position="448"/>
    </location>
</feature>
<evidence type="ECO:0000256" key="5">
    <source>
        <dbReference type="ARBA" id="ARBA00023136"/>
    </source>
</evidence>
<dbReference type="PANTHER" id="PTHR30250:SF21">
    <property type="entry name" value="LIPID II FLIPPASE MURJ"/>
    <property type="match status" value="1"/>
</dbReference>
<dbReference type="GO" id="GO:0005886">
    <property type="term" value="C:plasma membrane"/>
    <property type="evidence" value="ECO:0007669"/>
    <property type="project" value="UniProtKB-SubCell"/>
</dbReference>
<accession>A0AAE4HWF3</accession>
<feature type="transmembrane region" description="Helical" evidence="6">
    <location>
        <begin position="468"/>
        <end position="493"/>
    </location>
</feature>
<feature type="transmembrane region" description="Helical" evidence="6">
    <location>
        <begin position="20"/>
        <end position="41"/>
    </location>
</feature>
<feature type="transmembrane region" description="Helical" evidence="6">
    <location>
        <begin position="102"/>
        <end position="122"/>
    </location>
</feature>
<feature type="transmembrane region" description="Helical" evidence="6">
    <location>
        <begin position="499"/>
        <end position="519"/>
    </location>
</feature>
<dbReference type="Proteomes" id="UP001180515">
    <property type="component" value="Unassembled WGS sequence"/>
</dbReference>
<feature type="transmembrane region" description="Helical" evidence="6">
    <location>
        <begin position="300"/>
        <end position="321"/>
    </location>
</feature>
<keyword evidence="3 6" id="KW-0812">Transmembrane</keyword>
<evidence type="ECO:0000256" key="4">
    <source>
        <dbReference type="ARBA" id="ARBA00022989"/>
    </source>
</evidence>
<keyword evidence="4 6" id="KW-1133">Transmembrane helix</keyword>
<evidence type="ECO:0000313" key="7">
    <source>
        <dbReference type="EMBL" id="MDT2730705.1"/>
    </source>
</evidence>
<evidence type="ECO:0000256" key="3">
    <source>
        <dbReference type="ARBA" id="ARBA00022692"/>
    </source>
</evidence>
<protein>
    <submittedName>
        <fullName evidence="7">Polysaccharide biosynthesis protein</fullName>
    </submittedName>
</protein>
<feature type="transmembrane region" description="Helical" evidence="6">
    <location>
        <begin position="201"/>
        <end position="220"/>
    </location>
</feature>
<keyword evidence="5 6" id="KW-0472">Membrane</keyword>
<keyword evidence="2" id="KW-1003">Cell membrane</keyword>
<comment type="caution">
    <text evidence="7">The sequence shown here is derived from an EMBL/GenBank/DDBJ whole genome shotgun (WGS) entry which is preliminary data.</text>
</comment>
<organism evidence="7 8">
    <name type="scientific">Streptococcus parauberis</name>
    <dbReference type="NCBI Taxonomy" id="1348"/>
    <lineage>
        <taxon>Bacteria</taxon>
        <taxon>Bacillati</taxon>
        <taxon>Bacillota</taxon>
        <taxon>Bacilli</taxon>
        <taxon>Lactobacillales</taxon>
        <taxon>Streptococcaceae</taxon>
        <taxon>Streptococcus</taxon>
    </lineage>
</organism>
<feature type="transmembrane region" description="Helical" evidence="6">
    <location>
        <begin position="407"/>
        <end position="423"/>
    </location>
</feature>